<evidence type="ECO:0000313" key="3">
    <source>
        <dbReference type="Proteomes" id="UP001281614"/>
    </source>
</evidence>
<sequence>MVDFSSYLRFQGCMMAAWRPLYPSRIAIFLAGQGWHYAGAGLVRIGARHFEQWLRESGASNKGKTELERGETHDVRPQLRVQCVFNGYIGPQVFTKTKSTLERPSSVGDEKRQGADVISAEGPLHIQ</sequence>
<gene>
    <name evidence="2" type="ORF">CKAH01_06611</name>
</gene>
<evidence type="ECO:0000313" key="2">
    <source>
        <dbReference type="EMBL" id="KAK2747434.1"/>
    </source>
</evidence>
<feature type="region of interest" description="Disordered" evidence="1">
    <location>
        <begin position="99"/>
        <end position="127"/>
    </location>
</feature>
<dbReference type="EMBL" id="VYYT01000289">
    <property type="protein sequence ID" value="KAK2747434.1"/>
    <property type="molecule type" value="Genomic_DNA"/>
</dbReference>
<evidence type="ECO:0000256" key="1">
    <source>
        <dbReference type="SAM" id="MobiDB-lite"/>
    </source>
</evidence>
<comment type="caution">
    <text evidence="2">The sequence shown here is derived from an EMBL/GenBank/DDBJ whole genome shotgun (WGS) entry which is preliminary data.</text>
</comment>
<accession>A0AAD9Y947</accession>
<name>A0AAD9Y947_COLKA</name>
<dbReference type="AlphaFoldDB" id="A0AAD9Y947"/>
<proteinExistence type="predicted"/>
<dbReference type="Proteomes" id="UP001281614">
    <property type="component" value="Unassembled WGS sequence"/>
</dbReference>
<protein>
    <submittedName>
        <fullName evidence="2">Uncharacterized protein</fullName>
    </submittedName>
</protein>
<reference evidence="2" key="1">
    <citation type="submission" date="2023-02" db="EMBL/GenBank/DDBJ databases">
        <title>Colletotrichum kahawae CIFC_Que2 genome sequencing and assembly.</title>
        <authorList>
            <person name="Baroncelli R."/>
        </authorList>
    </citation>
    <scope>NUCLEOTIDE SEQUENCE</scope>
    <source>
        <strain evidence="2">CIFC_Que2</strain>
    </source>
</reference>
<organism evidence="2 3">
    <name type="scientific">Colletotrichum kahawae</name>
    <name type="common">Coffee berry disease fungus</name>
    <dbReference type="NCBI Taxonomy" id="34407"/>
    <lineage>
        <taxon>Eukaryota</taxon>
        <taxon>Fungi</taxon>
        <taxon>Dikarya</taxon>
        <taxon>Ascomycota</taxon>
        <taxon>Pezizomycotina</taxon>
        <taxon>Sordariomycetes</taxon>
        <taxon>Hypocreomycetidae</taxon>
        <taxon>Glomerellales</taxon>
        <taxon>Glomerellaceae</taxon>
        <taxon>Colletotrichum</taxon>
        <taxon>Colletotrichum gloeosporioides species complex</taxon>
    </lineage>
</organism>
<keyword evidence="3" id="KW-1185">Reference proteome</keyword>